<dbReference type="EMBL" id="DVHA01000100">
    <property type="protein sequence ID" value="HIR60533.1"/>
    <property type="molecule type" value="Genomic_DNA"/>
</dbReference>
<evidence type="ECO:0000259" key="8">
    <source>
        <dbReference type="Pfam" id="PF03600"/>
    </source>
</evidence>
<keyword evidence="4 7" id="KW-0812">Transmembrane</keyword>
<dbReference type="Proteomes" id="UP000824241">
    <property type="component" value="Unassembled WGS sequence"/>
</dbReference>
<keyword evidence="3" id="KW-1003">Cell membrane</keyword>
<evidence type="ECO:0000256" key="4">
    <source>
        <dbReference type="ARBA" id="ARBA00022692"/>
    </source>
</evidence>
<evidence type="ECO:0000256" key="1">
    <source>
        <dbReference type="ARBA" id="ARBA00004651"/>
    </source>
</evidence>
<dbReference type="Pfam" id="PF03600">
    <property type="entry name" value="CitMHS"/>
    <property type="match status" value="1"/>
</dbReference>
<feature type="transmembrane region" description="Helical" evidence="7">
    <location>
        <begin position="198"/>
        <end position="231"/>
    </location>
</feature>
<evidence type="ECO:0000256" key="2">
    <source>
        <dbReference type="ARBA" id="ARBA00022448"/>
    </source>
</evidence>
<dbReference type="AlphaFoldDB" id="A0A9D1J4K2"/>
<feature type="transmembrane region" description="Helical" evidence="7">
    <location>
        <begin position="346"/>
        <end position="364"/>
    </location>
</feature>
<comment type="subcellular location">
    <subcellularLocation>
        <location evidence="1">Cell membrane</location>
        <topology evidence="1">Multi-pass membrane protein</topology>
    </subcellularLocation>
</comment>
<reference evidence="9" key="2">
    <citation type="journal article" date="2021" name="PeerJ">
        <title>Extensive microbial diversity within the chicken gut microbiome revealed by metagenomics and culture.</title>
        <authorList>
            <person name="Gilroy R."/>
            <person name="Ravi A."/>
            <person name="Getino M."/>
            <person name="Pursley I."/>
            <person name="Horton D.L."/>
            <person name="Alikhan N.F."/>
            <person name="Baker D."/>
            <person name="Gharbi K."/>
            <person name="Hall N."/>
            <person name="Watson M."/>
            <person name="Adriaenssens E.M."/>
            <person name="Foster-Nyarko E."/>
            <person name="Jarju S."/>
            <person name="Secka A."/>
            <person name="Antonio M."/>
            <person name="Oren A."/>
            <person name="Chaudhuri R.R."/>
            <person name="La Ragione R."/>
            <person name="Hildebrand F."/>
            <person name="Pallen M.J."/>
        </authorList>
    </citation>
    <scope>NUCLEOTIDE SEQUENCE</scope>
    <source>
        <strain evidence="9">CHK189-12415</strain>
    </source>
</reference>
<gene>
    <name evidence="9" type="ORF">IAB37_03050</name>
</gene>
<keyword evidence="5 7" id="KW-1133">Transmembrane helix</keyword>
<dbReference type="GO" id="GO:0055085">
    <property type="term" value="P:transmembrane transport"/>
    <property type="evidence" value="ECO:0007669"/>
    <property type="project" value="InterPro"/>
</dbReference>
<evidence type="ECO:0000256" key="3">
    <source>
        <dbReference type="ARBA" id="ARBA00022475"/>
    </source>
</evidence>
<comment type="caution">
    <text evidence="9">The sequence shown here is derived from an EMBL/GenBank/DDBJ whole genome shotgun (WGS) entry which is preliminary data.</text>
</comment>
<keyword evidence="2" id="KW-0813">Transport</keyword>
<evidence type="ECO:0000256" key="6">
    <source>
        <dbReference type="ARBA" id="ARBA00023136"/>
    </source>
</evidence>
<feature type="transmembrane region" description="Helical" evidence="7">
    <location>
        <begin position="277"/>
        <end position="297"/>
    </location>
</feature>
<feature type="transmembrane region" description="Helical" evidence="7">
    <location>
        <begin position="157"/>
        <end position="177"/>
    </location>
</feature>
<proteinExistence type="predicted"/>
<evidence type="ECO:0000256" key="7">
    <source>
        <dbReference type="SAM" id="Phobius"/>
    </source>
</evidence>
<accession>A0A9D1J4K2</accession>
<dbReference type="PANTHER" id="PTHR43302">
    <property type="entry name" value="TRANSPORTER ARSB-RELATED"/>
    <property type="match status" value="1"/>
</dbReference>
<name>A0A9D1J4K2_9FIRM</name>
<evidence type="ECO:0000313" key="10">
    <source>
        <dbReference type="Proteomes" id="UP000824241"/>
    </source>
</evidence>
<evidence type="ECO:0000256" key="5">
    <source>
        <dbReference type="ARBA" id="ARBA00022989"/>
    </source>
</evidence>
<dbReference type="PANTHER" id="PTHR43302:SF5">
    <property type="entry name" value="TRANSPORTER ARSB-RELATED"/>
    <property type="match status" value="1"/>
</dbReference>
<sequence>MSFVHARWRFVRRETVLAAASMILVPPDAGYLSYIDWDTLSMLFSLMAVMKGFQKAGLFEFLGSGLLHHTRTSRGMMLVLVFLPFVCSMVVTNDVSLITFVPFALVVLRLAGQEKLVVPVVVMQTVAANLGSMLTPMGNPQNLYLFNRSGMGFGEVAALHLPYALLAAAGLLALCCLRKREETAVAAAPAGFSGTRPLIWSAAGFVLCLFGIFNLLPPVFIAAVVALFLLFADRRLLLSVDYSLLGTFIAFFIFIGNLGSIGPFRDFLSSVLSGHEVPVAVLASQVISNVPAALLLSGFSDNWAGLMVGCNLGGLGTLIASMASLISYKLVARDYPAEKGRYFKQFTLYNLGFLAALLALWWLLGTT</sequence>
<dbReference type="InterPro" id="IPR004680">
    <property type="entry name" value="Cit_transptr-like_dom"/>
</dbReference>
<organism evidence="9 10">
    <name type="scientific">Candidatus Faecivivens stercoravium</name>
    <dbReference type="NCBI Taxonomy" id="2840803"/>
    <lineage>
        <taxon>Bacteria</taxon>
        <taxon>Bacillati</taxon>
        <taxon>Bacillota</taxon>
        <taxon>Clostridia</taxon>
        <taxon>Eubacteriales</taxon>
        <taxon>Oscillospiraceae</taxon>
        <taxon>Oscillospiraceae incertae sedis</taxon>
        <taxon>Candidatus Faecivivens</taxon>
    </lineage>
</organism>
<keyword evidence="6 7" id="KW-0472">Membrane</keyword>
<reference evidence="9" key="1">
    <citation type="submission" date="2020-10" db="EMBL/GenBank/DDBJ databases">
        <authorList>
            <person name="Gilroy R."/>
        </authorList>
    </citation>
    <scope>NUCLEOTIDE SEQUENCE</scope>
    <source>
        <strain evidence="9">CHK189-12415</strain>
    </source>
</reference>
<evidence type="ECO:0000313" key="9">
    <source>
        <dbReference type="EMBL" id="HIR60533.1"/>
    </source>
</evidence>
<feature type="transmembrane region" description="Helical" evidence="7">
    <location>
        <begin position="303"/>
        <end position="326"/>
    </location>
</feature>
<feature type="transmembrane region" description="Helical" evidence="7">
    <location>
        <begin position="243"/>
        <end position="265"/>
    </location>
</feature>
<feature type="transmembrane region" description="Helical" evidence="7">
    <location>
        <begin position="76"/>
        <end position="104"/>
    </location>
</feature>
<protein>
    <submittedName>
        <fullName evidence="9">Anion permease</fullName>
    </submittedName>
</protein>
<feature type="domain" description="Citrate transporter-like" evidence="8">
    <location>
        <begin position="18"/>
        <end position="296"/>
    </location>
</feature>
<dbReference type="GO" id="GO:0005886">
    <property type="term" value="C:plasma membrane"/>
    <property type="evidence" value="ECO:0007669"/>
    <property type="project" value="UniProtKB-SubCell"/>
</dbReference>